<feature type="compositionally biased region" description="Basic and acidic residues" evidence="2">
    <location>
        <begin position="80"/>
        <end position="94"/>
    </location>
</feature>
<feature type="region of interest" description="Disordered" evidence="2">
    <location>
        <begin position="1"/>
        <end position="127"/>
    </location>
</feature>
<dbReference type="AlphaFoldDB" id="A0A7S4ECB2"/>
<feature type="compositionally biased region" description="Basic and acidic residues" evidence="2">
    <location>
        <begin position="20"/>
        <end position="39"/>
    </location>
</feature>
<evidence type="ECO:0000313" key="4">
    <source>
        <dbReference type="EMBL" id="CAH0371728.1"/>
    </source>
</evidence>
<dbReference type="Proteomes" id="UP000789595">
    <property type="component" value="Unassembled WGS sequence"/>
</dbReference>
<keyword evidence="1" id="KW-0175">Coiled coil</keyword>
<dbReference type="EMBL" id="HBIW01021548">
    <property type="protein sequence ID" value="CAE0703119.1"/>
    <property type="molecule type" value="Transcribed_RNA"/>
</dbReference>
<reference evidence="4" key="2">
    <citation type="submission" date="2021-11" db="EMBL/GenBank/DDBJ databases">
        <authorList>
            <consortium name="Genoscope - CEA"/>
            <person name="William W."/>
        </authorList>
    </citation>
    <scope>NUCLEOTIDE SEQUENCE</scope>
</reference>
<evidence type="ECO:0000313" key="5">
    <source>
        <dbReference type="Proteomes" id="UP000789595"/>
    </source>
</evidence>
<protein>
    <submittedName>
        <fullName evidence="3">Uncharacterized protein</fullName>
    </submittedName>
</protein>
<organism evidence="3">
    <name type="scientific">Pelagomonas calceolata</name>
    <dbReference type="NCBI Taxonomy" id="35677"/>
    <lineage>
        <taxon>Eukaryota</taxon>
        <taxon>Sar</taxon>
        <taxon>Stramenopiles</taxon>
        <taxon>Ochrophyta</taxon>
        <taxon>Pelagophyceae</taxon>
        <taxon>Pelagomonadales</taxon>
        <taxon>Pelagomonadaceae</taxon>
        <taxon>Pelagomonas</taxon>
    </lineage>
</organism>
<evidence type="ECO:0000256" key="2">
    <source>
        <dbReference type="SAM" id="MobiDB-lite"/>
    </source>
</evidence>
<evidence type="ECO:0000313" key="3">
    <source>
        <dbReference type="EMBL" id="CAE0703119.1"/>
    </source>
</evidence>
<evidence type="ECO:0000256" key="1">
    <source>
        <dbReference type="SAM" id="Coils"/>
    </source>
</evidence>
<keyword evidence="5" id="KW-1185">Reference proteome</keyword>
<dbReference type="EMBL" id="CAKKNE010000003">
    <property type="protein sequence ID" value="CAH0371728.1"/>
    <property type="molecule type" value="Genomic_DNA"/>
</dbReference>
<sequence length="737" mass="84126">MESRRAQLEARALANRRPRTPGEMRGDRNHSPTHGDDLARGSAVSRRSDDDVTEGDSYLSPVRSKWRQPPPADLTRPKSTARERLREARDRDGSLNDLQEPSLERPSISSSTHRSSRRRPQYADPNQQLDEDSALHRLADLQHQPPRTKKAPSLVEAWDSNQGFRDENYQEASSIGLAELGTLTQKRHEALQAEEQNLIQHRTVAQSHQDWVEDLTEILDLNHQEQAHLDAEIEELLHGRSRSKIMKGVLVTLMQRNLKMAMVTWKDQTGFGGGALIQEQTIKELERQLAEAMAAHQKVEKEYETSMANYSANALKNANASTYKLILNVFGKLMGDYSRTYFATWKKKSDEYAEYQKRWGRFFKRALNIKMAAGFQAWVTFYRFTQLPPEEALAHVRAQMAKYKAEMEAQKASEQEAIAKLQRELMEAEEGSCRRLLIRVVSRLLNMKAWYGFKRWLSRVALYKHQRKLVGGFISRFENMNFSKGWNSWRAYARAHQENEINAGANAIRDDIRLKEQQLEDTIAQLRALEPDVEQMRDSIKLQHEASKRVALAMPDVAKKLAELANVKYRPPPQPAPVTPAAVHKSRRGGPGPSMPSRGGGPAYGSPGPKPRSRSRDPTVSSLNRSRDFPAPIQTQSYGSPSKRMTPKESDGMLLTFLRHAHEADTLEEVFMADLRARVPNFDKYQRKMRTLAENGDRRYAAAVEAFELLGDARDLWENIDLIQGPDDVFSHDPYLR</sequence>
<feature type="region of interest" description="Disordered" evidence="2">
    <location>
        <begin position="568"/>
        <end position="648"/>
    </location>
</feature>
<feature type="coiled-coil region" evidence="1">
    <location>
        <begin position="393"/>
        <end position="431"/>
    </location>
</feature>
<gene>
    <name evidence="3" type="ORF">PCAL00307_LOCUS18566</name>
    <name evidence="4" type="ORF">PECAL_3P16800</name>
</gene>
<feature type="coiled-coil region" evidence="1">
    <location>
        <begin position="275"/>
        <end position="302"/>
    </location>
</feature>
<accession>A0A7S4ECB2</accession>
<proteinExistence type="predicted"/>
<name>A0A7S4ECB2_9STRA</name>
<reference evidence="3" key="1">
    <citation type="submission" date="2021-01" db="EMBL/GenBank/DDBJ databases">
        <authorList>
            <person name="Corre E."/>
            <person name="Pelletier E."/>
            <person name="Niang G."/>
            <person name="Scheremetjew M."/>
            <person name="Finn R."/>
            <person name="Kale V."/>
            <person name="Holt S."/>
            <person name="Cochrane G."/>
            <person name="Meng A."/>
            <person name="Brown T."/>
            <person name="Cohen L."/>
        </authorList>
    </citation>
    <scope>NUCLEOTIDE SEQUENCE</scope>
    <source>
        <strain evidence="3">CCMP1756</strain>
    </source>
</reference>